<reference evidence="2" key="1">
    <citation type="journal article" date="2020" name="Nature">
        <title>Giant virus diversity and host interactions through global metagenomics.</title>
        <authorList>
            <person name="Schulz F."/>
            <person name="Roux S."/>
            <person name="Paez-Espino D."/>
            <person name="Jungbluth S."/>
            <person name="Walsh D.A."/>
            <person name="Denef V.J."/>
            <person name="McMahon K.D."/>
            <person name="Konstantinidis K.T."/>
            <person name="Eloe-Fadrosh E.A."/>
            <person name="Kyrpides N.C."/>
            <person name="Woyke T."/>
        </authorList>
    </citation>
    <scope>NUCLEOTIDE SEQUENCE</scope>
    <source>
        <strain evidence="2">GVMAG-M-3300019093-7</strain>
    </source>
</reference>
<keyword evidence="1" id="KW-1133">Transmembrane helix</keyword>
<protein>
    <submittedName>
        <fullName evidence="2">Uncharacterized protein</fullName>
    </submittedName>
</protein>
<keyword evidence="1" id="KW-0472">Membrane</keyword>
<dbReference type="EMBL" id="MN739261">
    <property type="protein sequence ID" value="QHS95951.1"/>
    <property type="molecule type" value="Genomic_DNA"/>
</dbReference>
<keyword evidence="1" id="KW-0812">Transmembrane</keyword>
<evidence type="ECO:0000313" key="2">
    <source>
        <dbReference type="EMBL" id="QHS95951.1"/>
    </source>
</evidence>
<organism evidence="2">
    <name type="scientific">viral metagenome</name>
    <dbReference type="NCBI Taxonomy" id="1070528"/>
    <lineage>
        <taxon>unclassified sequences</taxon>
        <taxon>metagenomes</taxon>
        <taxon>organismal metagenomes</taxon>
    </lineage>
</organism>
<name>A0A6C0BW12_9ZZZZ</name>
<proteinExistence type="predicted"/>
<evidence type="ECO:0000256" key="1">
    <source>
        <dbReference type="SAM" id="Phobius"/>
    </source>
</evidence>
<dbReference type="AlphaFoldDB" id="A0A6C0BW12"/>
<accession>A0A6C0BW12</accession>
<sequence length="97" mass="11294">MIIAYFYFLLLDFLLDFLLFLDLRTLRLLRRRLIPPEILQPSGQIPLIHSSQIDFFLETSCTLLCNKGIVGLLFGFTFDDIGVNGGEKYFDLYKIIK</sequence>
<feature type="transmembrane region" description="Helical" evidence="1">
    <location>
        <begin position="6"/>
        <end position="23"/>
    </location>
</feature>